<reference evidence="2 3" key="1">
    <citation type="submission" date="2016-10" db="EMBL/GenBank/DDBJ databases">
        <authorList>
            <person name="de Groot N.N."/>
        </authorList>
    </citation>
    <scope>NUCLEOTIDE SEQUENCE [LARGE SCALE GENOMIC DNA]</scope>
    <source>
        <strain evidence="2 3">DSM 13760</strain>
    </source>
</reference>
<dbReference type="SUPFAM" id="SSF53448">
    <property type="entry name" value="Nucleotide-diphospho-sugar transferases"/>
    <property type="match status" value="1"/>
</dbReference>
<dbReference type="Proteomes" id="UP000198948">
    <property type="component" value="Unassembled WGS sequence"/>
</dbReference>
<organism evidence="2 3">
    <name type="scientific">Isobaculum melis</name>
    <dbReference type="NCBI Taxonomy" id="142588"/>
    <lineage>
        <taxon>Bacteria</taxon>
        <taxon>Bacillati</taxon>
        <taxon>Bacillota</taxon>
        <taxon>Bacilli</taxon>
        <taxon>Lactobacillales</taxon>
        <taxon>Carnobacteriaceae</taxon>
        <taxon>Isobaculum</taxon>
    </lineage>
</organism>
<keyword evidence="2" id="KW-0808">Transferase</keyword>
<feature type="domain" description="Glycosyltransferase 2-like" evidence="1">
    <location>
        <begin position="6"/>
        <end position="107"/>
    </location>
</feature>
<name>A0A1H9QPV8_9LACT</name>
<dbReference type="InterPro" id="IPR001173">
    <property type="entry name" value="Glyco_trans_2-like"/>
</dbReference>
<accession>A0A1H9QPV8</accession>
<protein>
    <submittedName>
        <fullName evidence="2">Rhamnosyltransferase</fullName>
    </submittedName>
</protein>
<dbReference type="OrthoDB" id="9771846at2"/>
<dbReference type="STRING" id="142588.SAMN04488559_102210"/>
<dbReference type="AlphaFoldDB" id="A0A1H9QPV8"/>
<evidence type="ECO:0000313" key="2">
    <source>
        <dbReference type="EMBL" id="SER62484.1"/>
    </source>
</evidence>
<dbReference type="GO" id="GO:0016740">
    <property type="term" value="F:transferase activity"/>
    <property type="evidence" value="ECO:0007669"/>
    <property type="project" value="UniProtKB-KW"/>
</dbReference>
<dbReference type="Pfam" id="PF00535">
    <property type="entry name" value="Glycos_transf_2"/>
    <property type="match status" value="1"/>
</dbReference>
<evidence type="ECO:0000259" key="1">
    <source>
        <dbReference type="Pfam" id="PF00535"/>
    </source>
</evidence>
<dbReference type="Gene3D" id="3.90.550.10">
    <property type="entry name" value="Spore Coat Polysaccharide Biosynthesis Protein SpsA, Chain A"/>
    <property type="match status" value="1"/>
</dbReference>
<proteinExistence type="predicted"/>
<sequence length="290" mass="33446">MKVMAVVVTYEPDANVYENIKLLSQQLPFVLVVDNTPNQQTVSFTEKQIEVVDNGGNKGIAQPLNLGLEKALALGYDGLFTFDQDSRVTENYIQQMVHTFEAYEKEMGVAPALVSPTYQHPDEGMTYDLSQTKQTGYTAIETAMTSGNLLNVPLITSKGIRFREDYFIDCVDHEFCFHLKKENLVLIQSFDSLLLHTLGEVTSHRFLGKTMVTTNHNAIRRYFITRNRIAMYKAYWKGQKRWIRTDWINSWVEFIKIVLFEKNKLKKIQNVCRGIKDGLFNKMGPYPYDK</sequence>
<keyword evidence="3" id="KW-1185">Reference proteome</keyword>
<dbReference type="InterPro" id="IPR029044">
    <property type="entry name" value="Nucleotide-diphossugar_trans"/>
</dbReference>
<evidence type="ECO:0000313" key="3">
    <source>
        <dbReference type="Proteomes" id="UP000198948"/>
    </source>
</evidence>
<gene>
    <name evidence="2" type="ORF">SAMN04488559_102210</name>
</gene>
<dbReference type="EMBL" id="FOHA01000002">
    <property type="protein sequence ID" value="SER62484.1"/>
    <property type="molecule type" value="Genomic_DNA"/>
</dbReference>